<dbReference type="Proteomes" id="UP001199525">
    <property type="component" value="Unassembled WGS sequence"/>
</dbReference>
<name>A0ABS8I7Z0_9NOSO</name>
<dbReference type="PROSITE" id="PS50110">
    <property type="entry name" value="RESPONSE_REGULATORY"/>
    <property type="match status" value="1"/>
</dbReference>
<feature type="modified residue" description="4-aspartylphosphate" evidence="2">
    <location>
        <position position="3"/>
    </location>
</feature>
<organism evidence="4 5">
    <name type="scientific">Nostoc favosum CHAB5714</name>
    <dbReference type="NCBI Taxonomy" id="2780399"/>
    <lineage>
        <taxon>Bacteria</taxon>
        <taxon>Bacillati</taxon>
        <taxon>Cyanobacteriota</taxon>
        <taxon>Cyanophyceae</taxon>
        <taxon>Nostocales</taxon>
        <taxon>Nostocaceae</taxon>
        <taxon>Nostoc</taxon>
        <taxon>Nostoc favosum</taxon>
    </lineage>
</organism>
<sequence>MSDIGMPDEDGYALIRKVRISEAARGKKIPVALTTFARDEESKLALQAGFHVHLSKPIEPDKLVTVVANLVKGSK</sequence>
<keyword evidence="1 2" id="KW-0597">Phosphoprotein</keyword>
<accession>A0ABS8I7Z0</accession>
<dbReference type="PANTHER" id="PTHR44591">
    <property type="entry name" value="STRESS RESPONSE REGULATOR PROTEIN 1"/>
    <property type="match status" value="1"/>
</dbReference>
<reference evidence="4 5" key="1">
    <citation type="journal article" date="2021" name="Microorganisms">
        <title>Genome Evolution of Filamentous Cyanobacterium Nostoc Species: From Facultative Symbiosis to Free Living.</title>
        <authorList>
            <person name="Huo D."/>
            <person name="Li H."/>
            <person name="Cai F."/>
            <person name="Guo X."/>
            <person name="Qiao Z."/>
            <person name="Wang W."/>
            <person name="Yu G."/>
            <person name="Li R."/>
        </authorList>
    </citation>
    <scope>NUCLEOTIDE SEQUENCE [LARGE SCALE GENOMIC DNA]</scope>
    <source>
        <strain evidence="4 5">CHAB 5714</strain>
    </source>
</reference>
<dbReference type="RefSeq" id="WP_229485394.1">
    <property type="nucleotide sequence ID" value="NZ_JAIVFQ010000017.1"/>
</dbReference>
<evidence type="ECO:0000256" key="2">
    <source>
        <dbReference type="PROSITE-ProRule" id="PRU00169"/>
    </source>
</evidence>
<comment type="caution">
    <text evidence="4">The sequence shown here is derived from an EMBL/GenBank/DDBJ whole genome shotgun (WGS) entry which is preliminary data.</text>
</comment>
<dbReference type="Pfam" id="PF00072">
    <property type="entry name" value="Response_reg"/>
    <property type="match status" value="1"/>
</dbReference>
<evidence type="ECO:0000313" key="5">
    <source>
        <dbReference type="Proteomes" id="UP001199525"/>
    </source>
</evidence>
<dbReference type="PANTHER" id="PTHR44591:SF3">
    <property type="entry name" value="RESPONSE REGULATORY DOMAIN-CONTAINING PROTEIN"/>
    <property type="match status" value="1"/>
</dbReference>
<evidence type="ECO:0000259" key="3">
    <source>
        <dbReference type="PROSITE" id="PS50110"/>
    </source>
</evidence>
<dbReference type="InterPro" id="IPR011006">
    <property type="entry name" value="CheY-like_superfamily"/>
</dbReference>
<dbReference type="EMBL" id="JAIVFQ010000017">
    <property type="protein sequence ID" value="MCC5600312.1"/>
    <property type="molecule type" value="Genomic_DNA"/>
</dbReference>
<evidence type="ECO:0000256" key="1">
    <source>
        <dbReference type="ARBA" id="ARBA00022553"/>
    </source>
</evidence>
<keyword evidence="5" id="KW-1185">Reference proteome</keyword>
<dbReference type="InterPro" id="IPR050595">
    <property type="entry name" value="Bact_response_regulator"/>
</dbReference>
<gene>
    <name evidence="4" type="ORF">LC586_14040</name>
</gene>
<dbReference type="Gene3D" id="3.40.50.2300">
    <property type="match status" value="1"/>
</dbReference>
<feature type="domain" description="Response regulatory" evidence="3">
    <location>
        <begin position="1"/>
        <end position="71"/>
    </location>
</feature>
<dbReference type="InterPro" id="IPR001789">
    <property type="entry name" value="Sig_transdc_resp-reg_receiver"/>
</dbReference>
<dbReference type="SUPFAM" id="SSF52172">
    <property type="entry name" value="CheY-like"/>
    <property type="match status" value="1"/>
</dbReference>
<protein>
    <submittedName>
        <fullName evidence="4">Response regulator</fullName>
    </submittedName>
</protein>
<evidence type="ECO:0000313" key="4">
    <source>
        <dbReference type="EMBL" id="MCC5600312.1"/>
    </source>
</evidence>
<proteinExistence type="predicted"/>